<dbReference type="InterPro" id="IPR036390">
    <property type="entry name" value="WH_DNA-bd_sf"/>
</dbReference>
<dbReference type="Pfam" id="PF02082">
    <property type="entry name" value="Rrf2"/>
    <property type="match status" value="1"/>
</dbReference>
<dbReference type="Gene3D" id="1.10.10.10">
    <property type="entry name" value="Winged helix-like DNA-binding domain superfamily/Winged helix DNA-binding domain"/>
    <property type="match status" value="1"/>
</dbReference>
<dbReference type="PROSITE" id="PS51197">
    <property type="entry name" value="HTH_RRF2_2"/>
    <property type="match status" value="1"/>
</dbReference>
<accession>A0A1M6FBM8</accession>
<dbReference type="EMBL" id="FQZB01000005">
    <property type="protein sequence ID" value="SHI95075.1"/>
    <property type="molecule type" value="Genomic_DNA"/>
</dbReference>
<dbReference type="Proteomes" id="UP000184310">
    <property type="component" value="Unassembled WGS sequence"/>
</dbReference>
<reference evidence="2 3" key="1">
    <citation type="submission" date="2016-11" db="EMBL/GenBank/DDBJ databases">
        <authorList>
            <person name="Jaros S."/>
            <person name="Januszkiewicz K."/>
            <person name="Wedrychowicz H."/>
        </authorList>
    </citation>
    <scope>NUCLEOTIDE SEQUENCE [LARGE SCALE GENOMIC DNA]</scope>
    <source>
        <strain evidence="2 3">DSM 21758</strain>
    </source>
</reference>
<proteinExistence type="predicted"/>
<keyword evidence="3" id="KW-1185">Reference proteome</keyword>
<dbReference type="NCBIfam" id="TIGR00738">
    <property type="entry name" value="rrf2_super"/>
    <property type="match status" value="1"/>
</dbReference>
<evidence type="ECO:0000313" key="3">
    <source>
        <dbReference type="Proteomes" id="UP000184310"/>
    </source>
</evidence>
<dbReference type="PROSITE" id="PS01332">
    <property type="entry name" value="HTH_RRF2_1"/>
    <property type="match status" value="1"/>
</dbReference>
<sequence>MKISTKGRYGLRSMVDLAVNSNGEYVSLKLIAQRQGISENYLEQVFSTLRKAGLVKSIRGSQGGYTLASTPKEITVGEVLRALEGDLCITGDIDLPEEIDQTVENCINSTVWQKVNESINKVVDSITLEDIAEDHRIKTSNYFFDYII</sequence>
<dbReference type="PANTHER" id="PTHR33221:SF5">
    <property type="entry name" value="HTH-TYPE TRANSCRIPTIONAL REGULATOR ISCR"/>
    <property type="match status" value="1"/>
</dbReference>
<organism evidence="2 3">
    <name type="scientific">Clostridium cavendishii DSM 21758</name>
    <dbReference type="NCBI Taxonomy" id="1121302"/>
    <lineage>
        <taxon>Bacteria</taxon>
        <taxon>Bacillati</taxon>
        <taxon>Bacillota</taxon>
        <taxon>Clostridia</taxon>
        <taxon>Eubacteriales</taxon>
        <taxon>Clostridiaceae</taxon>
        <taxon>Clostridium</taxon>
    </lineage>
</organism>
<gene>
    <name evidence="2" type="ORF">SAMN02745163_01089</name>
</gene>
<dbReference type="SUPFAM" id="SSF46785">
    <property type="entry name" value="Winged helix' DNA-binding domain"/>
    <property type="match status" value="1"/>
</dbReference>
<dbReference type="AlphaFoldDB" id="A0A1M6FBM8"/>
<dbReference type="InterPro" id="IPR036388">
    <property type="entry name" value="WH-like_DNA-bd_sf"/>
</dbReference>
<dbReference type="OrthoDB" id="9808360at2"/>
<dbReference type="InterPro" id="IPR030489">
    <property type="entry name" value="TR_Rrf2-type_CS"/>
</dbReference>
<dbReference type="GO" id="GO:0003677">
    <property type="term" value="F:DNA binding"/>
    <property type="evidence" value="ECO:0007669"/>
    <property type="project" value="UniProtKB-KW"/>
</dbReference>
<name>A0A1M6FBM8_9CLOT</name>
<keyword evidence="1" id="KW-0238">DNA-binding</keyword>
<dbReference type="STRING" id="1121302.SAMN02745163_01089"/>
<dbReference type="InterPro" id="IPR000944">
    <property type="entry name" value="Tscrpt_reg_Rrf2"/>
</dbReference>
<dbReference type="PANTHER" id="PTHR33221">
    <property type="entry name" value="WINGED HELIX-TURN-HELIX TRANSCRIPTIONAL REGULATOR, RRF2 FAMILY"/>
    <property type="match status" value="1"/>
</dbReference>
<dbReference type="GO" id="GO:0003700">
    <property type="term" value="F:DNA-binding transcription factor activity"/>
    <property type="evidence" value="ECO:0007669"/>
    <property type="project" value="TreeGrafter"/>
</dbReference>
<dbReference type="GO" id="GO:0005829">
    <property type="term" value="C:cytosol"/>
    <property type="evidence" value="ECO:0007669"/>
    <property type="project" value="TreeGrafter"/>
</dbReference>
<evidence type="ECO:0000313" key="2">
    <source>
        <dbReference type="EMBL" id="SHI95075.1"/>
    </source>
</evidence>
<protein>
    <submittedName>
        <fullName evidence="2">Transcriptional regulator, BadM/Rrf2 family</fullName>
    </submittedName>
</protein>
<evidence type="ECO:0000256" key="1">
    <source>
        <dbReference type="ARBA" id="ARBA00023125"/>
    </source>
</evidence>
<dbReference type="RefSeq" id="WP_072985653.1">
    <property type="nucleotide sequence ID" value="NZ_FQZB01000005.1"/>
</dbReference>